<gene>
    <name evidence="1" type="ORF">SDC9_122202</name>
</gene>
<accession>A0A645CE48</accession>
<dbReference type="EMBL" id="VSSQ01026476">
    <property type="protein sequence ID" value="MPM75211.1"/>
    <property type="molecule type" value="Genomic_DNA"/>
</dbReference>
<organism evidence="1">
    <name type="scientific">bioreactor metagenome</name>
    <dbReference type="NCBI Taxonomy" id="1076179"/>
    <lineage>
        <taxon>unclassified sequences</taxon>
        <taxon>metagenomes</taxon>
        <taxon>ecological metagenomes</taxon>
    </lineage>
</organism>
<evidence type="ECO:0000313" key="1">
    <source>
        <dbReference type="EMBL" id="MPM75211.1"/>
    </source>
</evidence>
<dbReference type="AlphaFoldDB" id="A0A645CE48"/>
<sequence length="94" mass="10216">MGDDEDRAVCHQLVHAPLDELFCPGINGAGGFVQNQHRGIGKGRAGDVQKLSLPLTETAAVAGENRLIPLRQVPDEVIRVGKLCRRLHLLVRCV</sequence>
<name>A0A645CE48_9ZZZZ</name>
<protein>
    <submittedName>
        <fullName evidence="1">Uncharacterized protein</fullName>
    </submittedName>
</protein>
<proteinExistence type="predicted"/>
<reference evidence="1" key="1">
    <citation type="submission" date="2019-08" db="EMBL/GenBank/DDBJ databases">
        <authorList>
            <person name="Kucharzyk K."/>
            <person name="Murdoch R.W."/>
            <person name="Higgins S."/>
            <person name="Loffler F."/>
        </authorList>
    </citation>
    <scope>NUCLEOTIDE SEQUENCE</scope>
</reference>
<comment type="caution">
    <text evidence="1">The sequence shown here is derived from an EMBL/GenBank/DDBJ whole genome shotgun (WGS) entry which is preliminary data.</text>
</comment>